<accession>A0A816JHA9</accession>
<dbReference type="EMBL" id="HG994368">
    <property type="protein sequence ID" value="CAF1864625.1"/>
    <property type="molecule type" value="Genomic_DNA"/>
</dbReference>
<reference evidence="1" key="1">
    <citation type="submission" date="2021-01" db="EMBL/GenBank/DDBJ databases">
        <authorList>
            <consortium name="Genoscope - CEA"/>
            <person name="William W."/>
        </authorList>
    </citation>
    <scope>NUCLEOTIDE SEQUENCE</scope>
</reference>
<gene>
    <name evidence="1" type="ORF">DARMORV10_C04P59450.1</name>
</gene>
<organism evidence="1">
    <name type="scientific">Brassica napus</name>
    <name type="common">Rape</name>
    <dbReference type="NCBI Taxonomy" id="3708"/>
    <lineage>
        <taxon>Eukaryota</taxon>
        <taxon>Viridiplantae</taxon>
        <taxon>Streptophyta</taxon>
        <taxon>Embryophyta</taxon>
        <taxon>Tracheophyta</taxon>
        <taxon>Spermatophyta</taxon>
        <taxon>Magnoliopsida</taxon>
        <taxon>eudicotyledons</taxon>
        <taxon>Gunneridae</taxon>
        <taxon>Pentapetalae</taxon>
        <taxon>rosids</taxon>
        <taxon>malvids</taxon>
        <taxon>Brassicales</taxon>
        <taxon>Brassicaceae</taxon>
        <taxon>Brassiceae</taxon>
        <taxon>Brassica</taxon>
    </lineage>
</organism>
<evidence type="ECO:0000313" key="1">
    <source>
        <dbReference type="EMBL" id="CAF1864625.1"/>
    </source>
</evidence>
<proteinExistence type="predicted"/>
<dbReference type="AlphaFoldDB" id="A0A816JHA9"/>
<name>A0A816JHA9_BRANA</name>
<dbReference type="Proteomes" id="UP001295469">
    <property type="component" value="Chromosome C04"/>
</dbReference>
<sequence>MISETTILIGNGHPFGLLSCEDFLMPSKTIIYVYSELNTLVEF</sequence>
<protein>
    <submittedName>
        <fullName evidence="1">(rape) hypothetical protein</fullName>
    </submittedName>
</protein>